<keyword evidence="1" id="KW-0812">Transmembrane</keyword>
<proteinExistence type="predicted"/>
<dbReference type="Pfam" id="PF20151">
    <property type="entry name" value="DUF6533"/>
    <property type="match status" value="1"/>
</dbReference>
<gene>
    <name evidence="3" type="ORF">M408DRAFT_30065</name>
</gene>
<evidence type="ECO:0000256" key="1">
    <source>
        <dbReference type="SAM" id="Phobius"/>
    </source>
</evidence>
<keyword evidence="1" id="KW-1133">Transmembrane helix</keyword>
<reference evidence="3 4" key="1">
    <citation type="submission" date="2014-04" db="EMBL/GenBank/DDBJ databases">
        <authorList>
            <consortium name="DOE Joint Genome Institute"/>
            <person name="Kuo A."/>
            <person name="Zuccaro A."/>
            <person name="Kohler A."/>
            <person name="Nagy L.G."/>
            <person name="Floudas D."/>
            <person name="Copeland A."/>
            <person name="Barry K.W."/>
            <person name="Cichocki N."/>
            <person name="Veneault-Fourrey C."/>
            <person name="LaButti K."/>
            <person name="Lindquist E.A."/>
            <person name="Lipzen A."/>
            <person name="Lundell T."/>
            <person name="Morin E."/>
            <person name="Murat C."/>
            <person name="Sun H."/>
            <person name="Tunlid A."/>
            <person name="Henrissat B."/>
            <person name="Grigoriev I.V."/>
            <person name="Hibbett D.S."/>
            <person name="Martin F."/>
            <person name="Nordberg H.P."/>
            <person name="Cantor M.N."/>
            <person name="Hua S.X."/>
        </authorList>
    </citation>
    <scope>NUCLEOTIDE SEQUENCE [LARGE SCALE GENOMIC DNA]</scope>
    <source>
        <strain evidence="3 4">MAFF 305830</strain>
    </source>
</reference>
<dbReference type="Proteomes" id="UP000054097">
    <property type="component" value="Unassembled WGS sequence"/>
</dbReference>
<feature type="transmembrane region" description="Helical" evidence="1">
    <location>
        <begin position="189"/>
        <end position="209"/>
    </location>
</feature>
<feature type="transmembrane region" description="Helical" evidence="1">
    <location>
        <begin position="53"/>
        <end position="75"/>
    </location>
</feature>
<feature type="transmembrane region" description="Helical" evidence="1">
    <location>
        <begin position="261"/>
        <end position="282"/>
    </location>
</feature>
<feature type="transmembrane region" description="Helical" evidence="1">
    <location>
        <begin position="136"/>
        <end position="157"/>
    </location>
</feature>
<reference evidence="4" key="2">
    <citation type="submission" date="2015-01" db="EMBL/GenBank/DDBJ databases">
        <title>Evolutionary Origins and Diversification of the Mycorrhizal Mutualists.</title>
        <authorList>
            <consortium name="DOE Joint Genome Institute"/>
            <consortium name="Mycorrhizal Genomics Consortium"/>
            <person name="Kohler A."/>
            <person name="Kuo A."/>
            <person name="Nagy L.G."/>
            <person name="Floudas D."/>
            <person name="Copeland A."/>
            <person name="Barry K.W."/>
            <person name="Cichocki N."/>
            <person name="Veneault-Fourrey C."/>
            <person name="LaButti K."/>
            <person name="Lindquist E.A."/>
            <person name="Lipzen A."/>
            <person name="Lundell T."/>
            <person name="Morin E."/>
            <person name="Murat C."/>
            <person name="Riley R."/>
            <person name="Ohm R."/>
            <person name="Sun H."/>
            <person name="Tunlid A."/>
            <person name="Henrissat B."/>
            <person name="Grigoriev I.V."/>
            <person name="Hibbett D.S."/>
            <person name="Martin F."/>
        </authorList>
    </citation>
    <scope>NUCLEOTIDE SEQUENCE [LARGE SCALE GENOMIC DNA]</scope>
    <source>
        <strain evidence="4">MAFF 305830</strain>
    </source>
</reference>
<evidence type="ECO:0000313" key="3">
    <source>
        <dbReference type="EMBL" id="KIM20833.1"/>
    </source>
</evidence>
<dbReference type="EMBL" id="KN824406">
    <property type="protein sequence ID" value="KIM20833.1"/>
    <property type="molecule type" value="Genomic_DNA"/>
</dbReference>
<keyword evidence="1" id="KW-0472">Membrane</keyword>
<feature type="domain" description="DUF6533" evidence="2">
    <location>
        <begin position="26"/>
        <end position="68"/>
    </location>
</feature>
<organism evidence="3 4">
    <name type="scientific">Serendipita vermifera MAFF 305830</name>
    <dbReference type="NCBI Taxonomy" id="933852"/>
    <lineage>
        <taxon>Eukaryota</taxon>
        <taxon>Fungi</taxon>
        <taxon>Dikarya</taxon>
        <taxon>Basidiomycota</taxon>
        <taxon>Agaricomycotina</taxon>
        <taxon>Agaricomycetes</taxon>
        <taxon>Sebacinales</taxon>
        <taxon>Serendipitaceae</taxon>
        <taxon>Serendipita</taxon>
    </lineage>
</organism>
<name>A0A0C2W2W4_SERVB</name>
<feature type="transmembrane region" description="Helical" evidence="1">
    <location>
        <begin position="107"/>
        <end position="129"/>
    </location>
</feature>
<dbReference type="HOGENOM" id="CLU_035509_1_5_1"/>
<evidence type="ECO:0000259" key="2">
    <source>
        <dbReference type="Pfam" id="PF20151"/>
    </source>
</evidence>
<feature type="transmembrane region" description="Helical" evidence="1">
    <location>
        <begin position="230"/>
        <end position="249"/>
    </location>
</feature>
<keyword evidence="4" id="KW-1185">Reference proteome</keyword>
<dbReference type="OrthoDB" id="3251775at2759"/>
<sequence length="331" mass="37484">MSSPSTSIRELTLAIDNIHVSRFTSGAAATLVFYDFLLVFGQEFNTIYRSRGSLAKCLFCFVRFITPLGMVLGTIRELTWFECRGTLNDVRILLVDTDIPYRVTPIFLTYAMITSLMAADGLFTLQLVALYKSKQYMVWFISTFYLASYAVTYGLAIEGTIELTKYPAFYTDLLHACVSFGRTALLAPVWYAPVAFETFLFSLTVYKAWYDAKVISTTSAPLLVLFYRDGTIAFIVMTGVRVWNIWVYITQPISSIYVGTMLMWALNTVLATRVYMNLVWFVRRPVQSTGMVTTAAVTFAGKRERTTDATDDSTNLEMQASSLAQRHYPRQ</sequence>
<accession>A0A0C2W2W4</accession>
<dbReference type="InterPro" id="IPR045340">
    <property type="entry name" value="DUF6533"/>
</dbReference>
<dbReference type="STRING" id="933852.A0A0C2W2W4"/>
<protein>
    <recommendedName>
        <fullName evidence="2">DUF6533 domain-containing protein</fullName>
    </recommendedName>
</protein>
<evidence type="ECO:0000313" key="4">
    <source>
        <dbReference type="Proteomes" id="UP000054097"/>
    </source>
</evidence>
<dbReference type="AlphaFoldDB" id="A0A0C2W2W4"/>
<feature type="transmembrane region" description="Helical" evidence="1">
    <location>
        <begin position="20"/>
        <end position="41"/>
    </location>
</feature>